<accession>A0ABN9VBU4</accession>
<evidence type="ECO:0000259" key="7">
    <source>
        <dbReference type="PROSITE" id="PS51284"/>
    </source>
</evidence>
<evidence type="ECO:0000256" key="5">
    <source>
        <dbReference type="ARBA" id="ARBA00023306"/>
    </source>
</evidence>
<keyword evidence="3" id="KW-0498">Mitosis</keyword>
<dbReference type="InterPro" id="IPR004939">
    <property type="entry name" value="APC_su10/DOC_dom"/>
</dbReference>
<dbReference type="SMART" id="SM01337">
    <property type="entry name" value="APC10"/>
    <property type="match status" value="1"/>
</dbReference>
<dbReference type="PANTHER" id="PTHR12936">
    <property type="entry name" value="ANAPHASE-PROMOTING COMPLEX 10"/>
    <property type="match status" value="1"/>
</dbReference>
<feature type="domain" description="DOC" evidence="7">
    <location>
        <begin position="1"/>
        <end position="179"/>
    </location>
</feature>
<dbReference type="SUPFAM" id="SSF49785">
    <property type="entry name" value="Galactose-binding domain-like"/>
    <property type="match status" value="1"/>
</dbReference>
<keyword evidence="9" id="KW-1185">Reference proteome</keyword>
<evidence type="ECO:0000313" key="8">
    <source>
        <dbReference type="EMBL" id="CAK0870527.1"/>
    </source>
</evidence>
<keyword evidence="4" id="KW-0833">Ubl conjugation pathway</keyword>
<organism evidence="8 9">
    <name type="scientific">Prorocentrum cordatum</name>
    <dbReference type="NCBI Taxonomy" id="2364126"/>
    <lineage>
        <taxon>Eukaryota</taxon>
        <taxon>Sar</taxon>
        <taxon>Alveolata</taxon>
        <taxon>Dinophyceae</taxon>
        <taxon>Prorocentrales</taxon>
        <taxon>Prorocentraceae</taxon>
        <taxon>Prorocentrum</taxon>
    </lineage>
</organism>
<dbReference type="PROSITE" id="PS51284">
    <property type="entry name" value="DOC"/>
    <property type="match status" value="1"/>
</dbReference>
<dbReference type="Proteomes" id="UP001189429">
    <property type="component" value="Unassembled WGS sequence"/>
</dbReference>
<protein>
    <recommendedName>
        <fullName evidence="7">DOC domain-containing protein</fullName>
    </recommendedName>
</protein>
<evidence type="ECO:0000256" key="1">
    <source>
        <dbReference type="ARBA" id="ARBA00006762"/>
    </source>
</evidence>
<dbReference type="PANTHER" id="PTHR12936:SF0">
    <property type="entry name" value="ANAPHASE-PROMOTING COMPLEX SUBUNIT 10"/>
    <property type="match status" value="1"/>
</dbReference>
<keyword evidence="2" id="KW-0132">Cell division</keyword>
<feature type="region of interest" description="Disordered" evidence="6">
    <location>
        <begin position="185"/>
        <end position="233"/>
    </location>
</feature>
<feature type="compositionally biased region" description="Basic and acidic residues" evidence="6">
    <location>
        <begin position="146"/>
        <end position="164"/>
    </location>
</feature>
<keyword evidence="5" id="KW-0131">Cell cycle</keyword>
<feature type="region of interest" description="Disordered" evidence="6">
    <location>
        <begin position="116"/>
        <end position="164"/>
    </location>
</feature>
<evidence type="ECO:0000256" key="2">
    <source>
        <dbReference type="ARBA" id="ARBA00022618"/>
    </source>
</evidence>
<feature type="compositionally biased region" description="Gly residues" evidence="6">
    <location>
        <begin position="213"/>
        <end position="227"/>
    </location>
</feature>
<evidence type="ECO:0000256" key="3">
    <source>
        <dbReference type="ARBA" id="ARBA00022776"/>
    </source>
</evidence>
<sequence length="293" mass="32167">MAELREVGDEAAWSLSSAKPGNGVEQLRDGNTETFWQSDGPQPHLINIQFQRKLRVSELRIFTNHKVDESYTPSCISVRIGTAHHDLQEIQVIDLREPDGWITVRLARSLHEPAPEEATPWCVPRDPDMGGAADFSSQGEQGAVGRGRDPEVPKPPHRELRRWKMEKEEGWDSLAVGEPLSQCGNPHALYPVGGAVQSPERPGHPHPSDTGDGTAGRGAPGAPGCDGGAEIPDRGSAAVRRDQMTLWTCGTPVAQLADPRRLWRFAEIGAWPCSHAVVRRHAREARALARWLP</sequence>
<proteinExistence type="inferred from homology"/>
<dbReference type="EMBL" id="CAUYUJ010016971">
    <property type="protein sequence ID" value="CAK0870527.1"/>
    <property type="molecule type" value="Genomic_DNA"/>
</dbReference>
<evidence type="ECO:0000256" key="4">
    <source>
        <dbReference type="ARBA" id="ARBA00022786"/>
    </source>
</evidence>
<dbReference type="InterPro" id="IPR008979">
    <property type="entry name" value="Galactose-bd-like_sf"/>
</dbReference>
<evidence type="ECO:0000313" key="9">
    <source>
        <dbReference type="Proteomes" id="UP001189429"/>
    </source>
</evidence>
<dbReference type="Pfam" id="PF03256">
    <property type="entry name" value="ANAPC10"/>
    <property type="match status" value="1"/>
</dbReference>
<dbReference type="Gene3D" id="2.60.120.260">
    <property type="entry name" value="Galactose-binding domain-like"/>
    <property type="match status" value="1"/>
</dbReference>
<dbReference type="InterPro" id="IPR016901">
    <property type="entry name" value="APC10/Doc1"/>
</dbReference>
<name>A0ABN9VBU4_9DINO</name>
<dbReference type="CDD" id="cd08366">
    <property type="entry name" value="APC10"/>
    <property type="match status" value="1"/>
</dbReference>
<feature type="region of interest" description="Disordered" evidence="6">
    <location>
        <begin position="1"/>
        <end position="41"/>
    </location>
</feature>
<reference evidence="8" key="1">
    <citation type="submission" date="2023-10" db="EMBL/GenBank/DDBJ databases">
        <authorList>
            <person name="Chen Y."/>
            <person name="Shah S."/>
            <person name="Dougan E. K."/>
            <person name="Thang M."/>
            <person name="Chan C."/>
        </authorList>
    </citation>
    <scope>NUCLEOTIDE SEQUENCE [LARGE SCALE GENOMIC DNA]</scope>
</reference>
<comment type="similarity">
    <text evidence="1">Belongs to the APC10 family.</text>
</comment>
<evidence type="ECO:0000256" key="6">
    <source>
        <dbReference type="SAM" id="MobiDB-lite"/>
    </source>
</evidence>
<gene>
    <name evidence="8" type="ORF">PCOR1329_LOCUS56609</name>
</gene>
<comment type="caution">
    <text evidence="8">The sequence shown here is derived from an EMBL/GenBank/DDBJ whole genome shotgun (WGS) entry which is preliminary data.</text>
</comment>